<evidence type="ECO:0000259" key="1">
    <source>
        <dbReference type="Pfam" id="PF13175"/>
    </source>
</evidence>
<dbReference type="EMBL" id="JARRIG010000001">
    <property type="protein sequence ID" value="MFA4803665.1"/>
    <property type="molecule type" value="Genomic_DNA"/>
</dbReference>
<keyword evidence="4" id="KW-1185">Reference proteome</keyword>
<reference evidence="3 4" key="1">
    <citation type="submission" date="2023-03" db="EMBL/GenBank/DDBJ databases">
        <title>Speciation in Pyrococcus: adaptation to high temperature as a mechanism.</title>
        <authorList>
            <person name="Gu J."/>
        </authorList>
    </citation>
    <scope>NUCLEOTIDE SEQUENCE [LARGE SCALE GENOMIC DNA]</scope>
    <source>
        <strain evidence="3 4">LMOA34</strain>
    </source>
</reference>
<dbReference type="Proteomes" id="UP001571980">
    <property type="component" value="Unassembled WGS sequence"/>
</dbReference>
<dbReference type="Gene3D" id="3.40.50.300">
    <property type="entry name" value="P-loop containing nucleotide triphosphate hydrolases"/>
    <property type="match status" value="1"/>
</dbReference>
<dbReference type="InterPro" id="IPR014592">
    <property type="entry name" value="P-loop_UCP034888"/>
</dbReference>
<evidence type="ECO:0000313" key="4">
    <source>
        <dbReference type="Proteomes" id="UP001571980"/>
    </source>
</evidence>
<feature type="domain" description="Endonuclease GajA/Old nuclease/RecF-like AAA" evidence="1">
    <location>
        <begin position="5"/>
        <end position="105"/>
    </location>
</feature>
<organism evidence="3 4">
    <name type="scientific">Pyrococcus kukulkanii</name>
    <dbReference type="NCBI Taxonomy" id="1609559"/>
    <lineage>
        <taxon>Archaea</taxon>
        <taxon>Methanobacteriati</taxon>
        <taxon>Methanobacteriota</taxon>
        <taxon>Thermococci</taxon>
        <taxon>Thermococcales</taxon>
        <taxon>Thermococcaceae</taxon>
        <taxon>Pyrococcus</taxon>
    </lineage>
</organism>
<dbReference type="InterPro" id="IPR051396">
    <property type="entry name" value="Bact_Antivir_Def_Nuclease"/>
</dbReference>
<feature type="domain" description="ATPase AAA-type core" evidence="2">
    <location>
        <begin position="179"/>
        <end position="259"/>
    </location>
</feature>
<evidence type="ECO:0000259" key="2">
    <source>
        <dbReference type="Pfam" id="PF13304"/>
    </source>
</evidence>
<dbReference type="RefSeq" id="WP_372884966.1">
    <property type="nucleotide sequence ID" value="NZ_JARRIF010000001.1"/>
</dbReference>
<sequence length="322" mass="37072">MVPVLTTLTVENYKSIERVRLEFSRINLLIGPNGSGKSSILEAFGLLAGKLVPFSDREFEKVVHMHDSTRKIVITGEFREFPFAKITYEAPPFTKKIEGDEKEIRKLLHVLTANRQLERTHRGVSRDYPKTPEDAVRLFYYACYRSEFRNNIRTIRKFYSRYGLNDVRWVPTEDNEYEIIATTEEGIDINLADAGSGLVALFPVIVALAFYPKKSAIFIEHPEMHLHPKIQYELAEFLVDVMKEREYQIVIETHSEHLLYGLLNKVAEGSLKPQNLTVYSAKKVQGKSIFNKMAVNEDGSIEGELSDFFEADLRAFLDWLKV</sequence>
<accession>A0ABV4T1Q4</accession>
<dbReference type="Pfam" id="PF13304">
    <property type="entry name" value="AAA_21"/>
    <property type="match status" value="1"/>
</dbReference>
<dbReference type="InterPro" id="IPR027417">
    <property type="entry name" value="P-loop_NTPase"/>
</dbReference>
<gene>
    <name evidence="3" type="ORF">P8X34_02730</name>
</gene>
<proteinExistence type="predicted"/>
<name>A0ABV4T1Q4_9EURY</name>
<dbReference type="PIRSF" id="PIRSF034888">
    <property type="entry name" value="P-loop_UCP034888"/>
    <property type="match status" value="1"/>
</dbReference>
<dbReference type="InterPro" id="IPR041685">
    <property type="entry name" value="AAA_GajA/Old/RecF-like"/>
</dbReference>
<protein>
    <submittedName>
        <fullName evidence="3">AAA family ATPase</fullName>
    </submittedName>
</protein>
<comment type="caution">
    <text evidence="3">The sequence shown here is derived from an EMBL/GenBank/DDBJ whole genome shotgun (WGS) entry which is preliminary data.</text>
</comment>
<dbReference type="PANTHER" id="PTHR43581:SF4">
    <property type="entry name" value="ATP_GTP PHOSPHATASE"/>
    <property type="match status" value="1"/>
</dbReference>
<dbReference type="Pfam" id="PF13175">
    <property type="entry name" value="AAA_15"/>
    <property type="match status" value="1"/>
</dbReference>
<dbReference type="InterPro" id="IPR003959">
    <property type="entry name" value="ATPase_AAA_core"/>
</dbReference>
<evidence type="ECO:0000313" key="3">
    <source>
        <dbReference type="EMBL" id="MFA4803665.1"/>
    </source>
</evidence>
<dbReference type="SUPFAM" id="SSF52540">
    <property type="entry name" value="P-loop containing nucleoside triphosphate hydrolases"/>
    <property type="match status" value="1"/>
</dbReference>
<dbReference type="PANTHER" id="PTHR43581">
    <property type="entry name" value="ATP/GTP PHOSPHATASE"/>
    <property type="match status" value="1"/>
</dbReference>